<organism evidence="1 2">
    <name type="scientific">Salinibacter ruber</name>
    <dbReference type="NCBI Taxonomy" id="146919"/>
    <lineage>
        <taxon>Bacteria</taxon>
        <taxon>Pseudomonadati</taxon>
        <taxon>Rhodothermota</taxon>
        <taxon>Rhodothermia</taxon>
        <taxon>Rhodothermales</taxon>
        <taxon>Salinibacteraceae</taxon>
        <taxon>Salinibacter</taxon>
    </lineage>
</organism>
<dbReference type="EMBL" id="JANTYZ010000029">
    <property type="protein sequence ID" value="MCS3866983.1"/>
    <property type="molecule type" value="Genomic_DNA"/>
</dbReference>
<evidence type="ECO:0000313" key="1">
    <source>
        <dbReference type="EMBL" id="MCS3866983.1"/>
    </source>
</evidence>
<evidence type="ECO:0000313" key="2">
    <source>
        <dbReference type="Proteomes" id="UP001155034"/>
    </source>
</evidence>
<dbReference type="AlphaFoldDB" id="A0A9X2U5A7"/>
<dbReference type="NCBIfam" id="TIGR01550">
    <property type="entry name" value="DOC_P1"/>
    <property type="match status" value="1"/>
</dbReference>
<proteinExistence type="predicted"/>
<comment type="caution">
    <text evidence="1">The sequence shown here is derived from an EMBL/GenBank/DDBJ whole genome shotgun (WGS) entry which is preliminary data.</text>
</comment>
<dbReference type="Proteomes" id="UP001155034">
    <property type="component" value="Unassembled WGS sequence"/>
</dbReference>
<accession>A0A9X2U5A7</accession>
<dbReference type="Gene3D" id="1.10.1790.50">
    <property type="match status" value="1"/>
</dbReference>
<sequence>MWTEFVLYGNKRTGYASMEVFLRLNGWEIVASMDEQERLVIDVADGTASRDELAEWLSGHVERLD</sequence>
<name>A0A9X2U5A7_9BACT</name>
<dbReference type="GO" id="GO:0016301">
    <property type="term" value="F:kinase activity"/>
    <property type="evidence" value="ECO:0007669"/>
    <property type="project" value="InterPro"/>
</dbReference>
<dbReference type="InterPro" id="IPR006440">
    <property type="entry name" value="Doc"/>
</dbReference>
<dbReference type="RefSeq" id="WP_259084340.1">
    <property type="nucleotide sequence ID" value="NZ_JANTYZ010000029.1"/>
</dbReference>
<protein>
    <submittedName>
        <fullName evidence="1">Death-on-curing family protein</fullName>
    </submittedName>
</protein>
<gene>
    <name evidence="1" type="ORF">GGP82_003566</name>
</gene>
<reference evidence="1" key="1">
    <citation type="submission" date="2022-08" db="EMBL/GenBank/DDBJ databases">
        <title>Genomic Encyclopedia of Type Strains, Phase V (KMG-V): Genome sequencing to study the core and pangenomes of soil and plant-associated prokaryotes.</title>
        <authorList>
            <person name="Whitman W."/>
        </authorList>
    </citation>
    <scope>NUCLEOTIDE SEQUENCE</scope>
    <source>
        <strain evidence="1">SP2016B</strain>
    </source>
</reference>